<comment type="subcellular location">
    <subcellularLocation>
        <location evidence="1">Cell outer membrane</location>
    </subcellularLocation>
</comment>
<dbReference type="STRING" id="1411621.AUC43_15880"/>
<dbReference type="Gene3D" id="1.10.3780.10">
    <property type="entry name" value="SusD-like"/>
    <property type="match status" value="1"/>
</dbReference>
<proteinExistence type="inferred from homology"/>
<dbReference type="EMBL" id="CP013909">
    <property type="protein sequence ID" value="ALW86434.1"/>
    <property type="molecule type" value="Genomic_DNA"/>
</dbReference>
<dbReference type="CDD" id="cd08977">
    <property type="entry name" value="SusD"/>
    <property type="match status" value="1"/>
</dbReference>
<keyword evidence="3" id="KW-0732">Signal</keyword>
<dbReference type="InterPro" id="IPR012944">
    <property type="entry name" value="SusD_RagB_dom"/>
</dbReference>
<feature type="domain" description="RagB/SusD" evidence="6">
    <location>
        <begin position="388"/>
        <end position="549"/>
    </location>
</feature>
<dbReference type="KEGG" id="hyg:AUC43_15880"/>
<keyword evidence="5" id="KW-0998">Cell outer membrane</keyword>
<evidence type="ECO:0000256" key="3">
    <source>
        <dbReference type="ARBA" id="ARBA00022729"/>
    </source>
</evidence>
<dbReference type="InterPro" id="IPR011990">
    <property type="entry name" value="TPR-like_helical_dom_sf"/>
</dbReference>
<evidence type="ECO:0000313" key="7">
    <source>
        <dbReference type="EMBL" id="ALW86434.1"/>
    </source>
</evidence>
<dbReference type="SUPFAM" id="SSF48452">
    <property type="entry name" value="TPR-like"/>
    <property type="match status" value="1"/>
</dbReference>
<dbReference type="RefSeq" id="WP_068195830.1">
    <property type="nucleotide sequence ID" value="NZ_CP013909.1"/>
</dbReference>
<organism evidence="7 8">
    <name type="scientific">Hymenobacter sedentarius</name>
    <dbReference type="NCBI Taxonomy" id="1411621"/>
    <lineage>
        <taxon>Bacteria</taxon>
        <taxon>Pseudomonadati</taxon>
        <taxon>Bacteroidota</taxon>
        <taxon>Cytophagia</taxon>
        <taxon>Cytophagales</taxon>
        <taxon>Hymenobacteraceae</taxon>
        <taxon>Hymenobacter</taxon>
    </lineage>
</organism>
<dbReference type="Pfam" id="PF07980">
    <property type="entry name" value="SusD_RagB"/>
    <property type="match status" value="1"/>
</dbReference>
<name>A0A0U4C617_9BACT</name>
<dbReference type="Gene3D" id="1.25.40.390">
    <property type="match status" value="1"/>
</dbReference>
<evidence type="ECO:0000313" key="8">
    <source>
        <dbReference type="Proteomes" id="UP000059542"/>
    </source>
</evidence>
<evidence type="ECO:0000256" key="1">
    <source>
        <dbReference type="ARBA" id="ARBA00004442"/>
    </source>
</evidence>
<dbReference type="OrthoDB" id="9792139at2"/>
<dbReference type="AlphaFoldDB" id="A0A0U4C617"/>
<evidence type="ECO:0000256" key="5">
    <source>
        <dbReference type="ARBA" id="ARBA00023237"/>
    </source>
</evidence>
<evidence type="ECO:0000259" key="6">
    <source>
        <dbReference type="Pfam" id="PF07980"/>
    </source>
</evidence>
<dbReference type="Gene3D" id="1.25.40.10">
    <property type="entry name" value="Tetratricopeptide repeat domain"/>
    <property type="match status" value="1"/>
</dbReference>
<dbReference type="GO" id="GO:0009279">
    <property type="term" value="C:cell outer membrane"/>
    <property type="evidence" value="ECO:0007669"/>
    <property type="project" value="UniProtKB-SubCell"/>
</dbReference>
<sequence>MKQVLSRGLTALTLSTALVSLSTSCTKDLDQTPKYELTPDKVYTGLTGYKQVLAKLYGGFALTGSSGPGSGDISGIDAGTSDYIRQWWSAQELTTDEAVIAWNDPGVQEWHKMNWDASDPLTRGFYSRLYYEIAICNEFLREATDDKLGSRLGGGELEQGKLFRAEARFLRAVAYSHVIDLFGNGPFVTENDPVGGPLPKYATRQELYSYVESELLALTKDLAAPRTNEYGRVDQAAAHGMLARLYLNAGVYTGTPQYAKAAAEAKAVIDAGYTLNTTPATPVASAYGRLFLADNNLAPAKNEIIWPVIFDANSVQSYGGTTFLVNGSTSGADAAWQRLVGQTTGWGGVRTTSALFDKFFLAGGDTARDRRGRFYTKGQTLTINDLSQFTQGLGVLKYRNVTSAGTPQGGPGNFSSIDFPMLRLADMMLIYAEAATRGNGDRATALGYVNQIRRRAFGLPIATASAVADITDAQMTTDFILDERARELHWEGTRRTDLIRYGKFTDATYLWPWKGGVASGKSVDAKYRLFPLPAADLTANPNLKQNPGY</sequence>
<reference evidence="7 8" key="1">
    <citation type="submission" date="2015-12" db="EMBL/GenBank/DDBJ databases">
        <authorList>
            <person name="Shamseldin A."/>
            <person name="Moawad H."/>
            <person name="Abd El-Rahim W.M."/>
            <person name="Sadowsky M.J."/>
        </authorList>
    </citation>
    <scope>NUCLEOTIDE SEQUENCE [LARGE SCALE GENOMIC DNA]</scope>
    <source>
        <strain evidence="7 8">DG5B</strain>
    </source>
</reference>
<dbReference type="PROSITE" id="PS51257">
    <property type="entry name" value="PROKAR_LIPOPROTEIN"/>
    <property type="match status" value="1"/>
</dbReference>
<comment type="similarity">
    <text evidence="2">Belongs to the SusD family.</text>
</comment>
<keyword evidence="8" id="KW-1185">Reference proteome</keyword>
<accession>A0A0U4C617</accession>
<keyword evidence="4" id="KW-0472">Membrane</keyword>
<evidence type="ECO:0000256" key="4">
    <source>
        <dbReference type="ARBA" id="ARBA00023136"/>
    </source>
</evidence>
<gene>
    <name evidence="7" type="ORF">AUC43_15880</name>
</gene>
<protein>
    <recommendedName>
        <fullName evidence="6">RagB/SusD domain-containing protein</fullName>
    </recommendedName>
</protein>
<dbReference type="Proteomes" id="UP000059542">
    <property type="component" value="Chromosome"/>
</dbReference>
<evidence type="ECO:0000256" key="2">
    <source>
        <dbReference type="ARBA" id="ARBA00006275"/>
    </source>
</evidence>